<name>A0A0F9V367_9ZZZZ</name>
<proteinExistence type="predicted"/>
<gene>
    <name evidence="1" type="ORF">LCGC14_0533530</name>
</gene>
<protein>
    <submittedName>
        <fullName evidence="1">Uncharacterized protein</fullName>
    </submittedName>
</protein>
<sequence>MTYPREYQSTHDWELDSPSIVDLANIIDQASQGNVKEKPRYEWYICKKCHAKSTKWLDDTFPELKNKFVYNPSGGIGFNQMYTDTSCELAEKYLKFCESGC</sequence>
<comment type="caution">
    <text evidence="1">The sequence shown here is derived from an EMBL/GenBank/DDBJ whole genome shotgun (WGS) entry which is preliminary data.</text>
</comment>
<accession>A0A0F9V367</accession>
<organism evidence="1">
    <name type="scientific">marine sediment metagenome</name>
    <dbReference type="NCBI Taxonomy" id="412755"/>
    <lineage>
        <taxon>unclassified sequences</taxon>
        <taxon>metagenomes</taxon>
        <taxon>ecological metagenomes</taxon>
    </lineage>
</organism>
<reference evidence="1" key="1">
    <citation type="journal article" date="2015" name="Nature">
        <title>Complex archaea that bridge the gap between prokaryotes and eukaryotes.</title>
        <authorList>
            <person name="Spang A."/>
            <person name="Saw J.H."/>
            <person name="Jorgensen S.L."/>
            <person name="Zaremba-Niedzwiedzka K."/>
            <person name="Martijn J."/>
            <person name="Lind A.E."/>
            <person name="van Eijk R."/>
            <person name="Schleper C."/>
            <person name="Guy L."/>
            <person name="Ettema T.J."/>
        </authorList>
    </citation>
    <scope>NUCLEOTIDE SEQUENCE</scope>
</reference>
<evidence type="ECO:0000313" key="1">
    <source>
        <dbReference type="EMBL" id="KKN60303.1"/>
    </source>
</evidence>
<dbReference type="AlphaFoldDB" id="A0A0F9V367"/>
<dbReference type="EMBL" id="LAZR01000700">
    <property type="protein sequence ID" value="KKN60303.1"/>
    <property type="molecule type" value="Genomic_DNA"/>
</dbReference>